<evidence type="ECO:0000259" key="6">
    <source>
        <dbReference type="PROSITE" id="PS50931"/>
    </source>
</evidence>
<keyword evidence="8" id="KW-1185">Reference proteome</keyword>
<evidence type="ECO:0000313" key="7">
    <source>
        <dbReference type="EMBL" id="GEP11164.1"/>
    </source>
</evidence>
<reference evidence="7 8" key="1">
    <citation type="submission" date="2019-07" db="EMBL/GenBank/DDBJ databases">
        <title>Whole genome shotgun sequence of Methylobacterium gnaphalii NBRC 107716.</title>
        <authorList>
            <person name="Hosoyama A."/>
            <person name="Uohara A."/>
            <person name="Ohji S."/>
            <person name="Ichikawa N."/>
        </authorList>
    </citation>
    <scope>NUCLEOTIDE SEQUENCE [LARGE SCALE GENOMIC DNA]</scope>
    <source>
        <strain evidence="7 8">NBRC 107716</strain>
    </source>
</reference>
<organism evidence="7 8">
    <name type="scientific">Methylobacterium gnaphalii</name>
    <dbReference type="NCBI Taxonomy" id="1010610"/>
    <lineage>
        <taxon>Bacteria</taxon>
        <taxon>Pseudomonadati</taxon>
        <taxon>Pseudomonadota</taxon>
        <taxon>Alphaproteobacteria</taxon>
        <taxon>Hyphomicrobiales</taxon>
        <taxon>Methylobacteriaceae</taxon>
        <taxon>Methylobacterium</taxon>
    </lineage>
</organism>
<evidence type="ECO:0000256" key="2">
    <source>
        <dbReference type="ARBA" id="ARBA00023015"/>
    </source>
</evidence>
<proteinExistence type="inferred from homology"/>
<name>A0A512JMK8_9HYPH</name>
<dbReference type="Pfam" id="PF00126">
    <property type="entry name" value="HTH_1"/>
    <property type="match status" value="1"/>
</dbReference>
<evidence type="ECO:0000256" key="5">
    <source>
        <dbReference type="SAM" id="MobiDB-lite"/>
    </source>
</evidence>
<evidence type="ECO:0000256" key="3">
    <source>
        <dbReference type="ARBA" id="ARBA00023125"/>
    </source>
</evidence>
<evidence type="ECO:0000256" key="4">
    <source>
        <dbReference type="ARBA" id="ARBA00023163"/>
    </source>
</evidence>
<dbReference type="InterPro" id="IPR036388">
    <property type="entry name" value="WH-like_DNA-bd_sf"/>
</dbReference>
<keyword evidence="2" id="KW-0805">Transcription regulation</keyword>
<accession>A0A512JMK8</accession>
<dbReference type="Proteomes" id="UP000321750">
    <property type="component" value="Unassembled WGS sequence"/>
</dbReference>
<protein>
    <submittedName>
        <fullName evidence="7">LysR family transcriptional regulator</fullName>
    </submittedName>
</protein>
<dbReference type="Pfam" id="PF03466">
    <property type="entry name" value="LysR_substrate"/>
    <property type="match status" value="1"/>
</dbReference>
<dbReference type="GO" id="GO:0003700">
    <property type="term" value="F:DNA-binding transcription factor activity"/>
    <property type="evidence" value="ECO:0007669"/>
    <property type="project" value="InterPro"/>
</dbReference>
<keyword evidence="3" id="KW-0238">DNA-binding</keyword>
<dbReference type="PANTHER" id="PTHR30126">
    <property type="entry name" value="HTH-TYPE TRANSCRIPTIONAL REGULATOR"/>
    <property type="match status" value="1"/>
</dbReference>
<dbReference type="SUPFAM" id="SSF53850">
    <property type="entry name" value="Periplasmic binding protein-like II"/>
    <property type="match status" value="1"/>
</dbReference>
<dbReference type="SUPFAM" id="SSF46785">
    <property type="entry name" value="Winged helix' DNA-binding domain"/>
    <property type="match status" value="1"/>
</dbReference>
<dbReference type="AlphaFoldDB" id="A0A512JMK8"/>
<gene>
    <name evidence="7" type="ORF">MGN01_30090</name>
</gene>
<dbReference type="FunFam" id="1.10.10.10:FF:000001">
    <property type="entry name" value="LysR family transcriptional regulator"/>
    <property type="match status" value="1"/>
</dbReference>
<dbReference type="GO" id="GO:0000976">
    <property type="term" value="F:transcription cis-regulatory region binding"/>
    <property type="evidence" value="ECO:0007669"/>
    <property type="project" value="TreeGrafter"/>
</dbReference>
<dbReference type="InterPro" id="IPR036390">
    <property type="entry name" value="WH_DNA-bd_sf"/>
</dbReference>
<keyword evidence="4" id="KW-0804">Transcription</keyword>
<feature type="domain" description="HTH lysR-type" evidence="6">
    <location>
        <begin position="48"/>
        <end position="106"/>
    </location>
</feature>
<dbReference type="Gene3D" id="3.40.190.290">
    <property type="match status" value="1"/>
</dbReference>
<dbReference type="EMBL" id="BJZV01000016">
    <property type="protein sequence ID" value="GEP11164.1"/>
    <property type="molecule type" value="Genomic_DNA"/>
</dbReference>
<evidence type="ECO:0000256" key="1">
    <source>
        <dbReference type="ARBA" id="ARBA00009437"/>
    </source>
</evidence>
<dbReference type="PROSITE" id="PS50931">
    <property type="entry name" value="HTH_LYSR"/>
    <property type="match status" value="1"/>
</dbReference>
<dbReference type="PANTHER" id="PTHR30126:SF91">
    <property type="entry name" value="LYSR FAMILY TRANSCRIPTIONAL REGULATOR"/>
    <property type="match status" value="1"/>
</dbReference>
<dbReference type="Gene3D" id="1.10.10.10">
    <property type="entry name" value="Winged helix-like DNA-binding domain superfamily/Winged helix DNA-binding domain"/>
    <property type="match status" value="1"/>
</dbReference>
<evidence type="ECO:0000313" key="8">
    <source>
        <dbReference type="Proteomes" id="UP000321750"/>
    </source>
</evidence>
<comment type="caution">
    <text evidence="7">The sequence shown here is derived from an EMBL/GenBank/DDBJ whole genome shotgun (WGS) entry which is preliminary data.</text>
</comment>
<dbReference type="InterPro" id="IPR005119">
    <property type="entry name" value="LysR_subst-bd"/>
</dbReference>
<dbReference type="InterPro" id="IPR000847">
    <property type="entry name" value="LysR_HTH_N"/>
</dbReference>
<comment type="similarity">
    <text evidence="1">Belongs to the LysR transcriptional regulatory family.</text>
</comment>
<feature type="region of interest" description="Disordered" evidence="5">
    <location>
        <begin position="344"/>
        <end position="363"/>
    </location>
</feature>
<sequence>MQTVSEPAPKLGPASLCQATGFSLASRFLDVLCRASFEEFGMQGPGTPTFDQLRVFLTVVETGSFAAAGRRLNRATSVISYAIANLELQLGLPLFDRNSTRKPQLTEAGRAVLGEARTVAHSLDALRAKVGGMLGGLESEVSLVVSVLLSGARLVDVLTAFEHEFPSVALRLNVEALGAIQQHVVSKAAMIGISVELWDDGSSPLEHTAIGHVEMLPVAAPSHPLASASGVKPGLAREHIQLVIADRSPLSKGQEFGVVATRTWRLSDLSSKHTLLLAGIGWGSMPAHMVEADLAAGRLVELHVPEATHRTLPLTAIYRTDTPPGPAGRWLINRFVEQVDGGSLGQTIDGAKPSRRPAVAVAG</sequence>